<protein>
    <submittedName>
        <fullName evidence="4">Glyoxylate reductase/hydroxypyruvate reductase-like</fullName>
    </submittedName>
</protein>
<evidence type="ECO:0000313" key="4">
    <source>
        <dbReference type="RefSeq" id="XP_006751471.2"/>
    </source>
</evidence>
<dbReference type="PANTHER" id="PTHR10996">
    <property type="entry name" value="2-HYDROXYACID DEHYDROGENASE-RELATED"/>
    <property type="match status" value="1"/>
</dbReference>
<dbReference type="GeneID" id="102736653"/>
<dbReference type="InterPro" id="IPR036291">
    <property type="entry name" value="NAD(P)-bd_dom_sf"/>
</dbReference>
<dbReference type="GO" id="GO:0008465">
    <property type="term" value="F:hydroxypyruvate reductase (NADH) activity"/>
    <property type="evidence" value="ECO:0007669"/>
    <property type="project" value="TreeGrafter"/>
</dbReference>
<dbReference type="GO" id="GO:0005829">
    <property type="term" value="C:cytosol"/>
    <property type="evidence" value="ECO:0007669"/>
    <property type="project" value="TreeGrafter"/>
</dbReference>
<dbReference type="GO" id="GO:0030267">
    <property type="term" value="F:glyoxylate reductase (NADPH) activity"/>
    <property type="evidence" value="ECO:0007669"/>
    <property type="project" value="TreeGrafter"/>
</dbReference>
<reference evidence="4" key="1">
    <citation type="submission" date="2025-08" db="UniProtKB">
        <authorList>
            <consortium name="RefSeq"/>
        </authorList>
    </citation>
    <scope>IDENTIFICATION</scope>
    <source>
        <tissue evidence="4">Liver</tissue>
    </source>
</reference>
<dbReference type="GO" id="GO:0051287">
    <property type="term" value="F:NAD binding"/>
    <property type="evidence" value="ECO:0007669"/>
    <property type="project" value="InterPro"/>
</dbReference>
<keyword evidence="1" id="KW-0560">Oxidoreductase</keyword>
<dbReference type="Proteomes" id="UP000245341">
    <property type="component" value="Unplaced"/>
</dbReference>
<keyword evidence="3" id="KW-1185">Reference proteome</keyword>
<feature type="domain" description="D-isomer specific 2-hydroxyacid dehydrogenase NAD-binding" evidence="2">
    <location>
        <begin position="68"/>
        <end position="118"/>
    </location>
</feature>
<dbReference type="SUPFAM" id="SSF51735">
    <property type="entry name" value="NAD(P)-binding Rossmann-fold domains"/>
    <property type="match status" value="1"/>
</dbReference>
<dbReference type="InterPro" id="IPR050223">
    <property type="entry name" value="D-isomer_2-hydroxyacid_DH"/>
</dbReference>
<dbReference type="Gene3D" id="3.40.50.720">
    <property type="entry name" value="NAD(P)-binding Rossmann-like Domain"/>
    <property type="match status" value="2"/>
</dbReference>
<evidence type="ECO:0000256" key="1">
    <source>
        <dbReference type="ARBA" id="ARBA00023002"/>
    </source>
</evidence>
<evidence type="ECO:0000259" key="2">
    <source>
        <dbReference type="Pfam" id="PF02826"/>
    </source>
</evidence>
<evidence type="ECO:0000313" key="3">
    <source>
        <dbReference type="Proteomes" id="UP000245341"/>
    </source>
</evidence>
<sequence length="151" mass="16208">MGMTWAHYLPLTKEVRIKVNPIRSSSLSALLLSKSVPSVPGPRGNPFRGRRPGWRERGGIHGTTVLPRGDVVNQDDLYQALTSGQIAAAGLDVTTPEPLPTDHPLLTLKNCVILPHVGSATYGTRNTMSLLAANNLLAGLRGEPMPSELKL</sequence>
<dbReference type="Pfam" id="PF02826">
    <property type="entry name" value="2-Hacid_dh_C"/>
    <property type="match status" value="1"/>
</dbReference>
<accession>A0A2U3Z634</accession>
<gene>
    <name evidence="4" type="primary">LOC102736653</name>
</gene>
<dbReference type="STRING" id="9713.A0A2U3Z634"/>
<name>A0A2U3Z634_LEPWE</name>
<proteinExistence type="predicted"/>
<dbReference type="AlphaFoldDB" id="A0A2U3Z634"/>
<organism evidence="3 4">
    <name type="scientific">Leptonychotes weddellii</name>
    <name type="common">Weddell seal</name>
    <name type="synonym">Otaria weddellii</name>
    <dbReference type="NCBI Taxonomy" id="9713"/>
    <lineage>
        <taxon>Eukaryota</taxon>
        <taxon>Metazoa</taxon>
        <taxon>Chordata</taxon>
        <taxon>Craniata</taxon>
        <taxon>Vertebrata</taxon>
        <taxon>Euteleostomi</taxon>
        <taxon>Mammalia</taxon>
        <taxon>Eutheria</taxon>
        <taxon>Laurasiatheria</taxon>
        <taxon>Carnivora</taxon>
        <taxon>Caniformia</taxon>
        <taxon>Pinnipedia</taxon>
        <taxon>Phocidae</taxon>
        <taxon>Monachinae</taxon>
        <taxon>Lobodontini</taxon>
        <taxon>Leptonychotes</taxon>
    </lineage>
</organism>
<dbReference type="InterPro" id="IPR006140">
    <property type="entry name" value="D-isomer_DH_NAD-bd"/>
</dbReference>
<dbReference type="PANTHER" id="PTHR10996:SF137">
    <property type="entry name" value="GLYOXYLATE REDUCTASE_HYDROXYPYRUVATE REDUCTASE"/>
    <property type="match status" value="1"/>
</dbReference>
<dbReference type="RefSeq" id="XP_006751471.2">
    <property type="nucleotide sequence ID" value="XM_006751408.2"/>
</dbReference>
<dbReference type="KEGG" id="lww:102736653"/>
<dbReference type="OrthoDB" id="298012at2759"/>